<proteinExistence type="predicted"/>
<feature type="domain" description="Cytidyltransferase-like" evidence="1">
    <location>
        <begin position="55"/>
        <end position="246"/>
    </location>
</feature>
<accession>A0A815B499</accession>
<sequence length="284" mass="33202">MKRANVFNFLRTKHYSTENKKTRMHTEENTNIDIIRQNVEKGQLQDKNNNCVLIITGSLNPIHRSHIKNLHLVRNYLENHPSQPMHVVAAYLSPTHDSYVRSKLDNTHFISAKERIELCEEAIKSDGDAKDWISVAKGESQFNDFVDFDKVSIRLAQFLNNKLHRPEKILAHPLKVVYVCGLDHFNKCSYVARLAKVENMACAVIYRCGVDDYFIRRFHDIPTLYYIPLENEHEQLVDISSTAIRETFMHHTNVDLTEFTYPCVIDFLRKMYREKGFSICPKND</sequence>
<gene>
    <name evidence="2" type="ORF">KQP761_LOCUS2884</name>
</gene>
<evidence type="ECO:0000259" key="1">
    <source>
        <dbReference type="Pfam" id="PF01467"/>
    </source>
</evidence>
<dbReference type="Pfam" id="PF01467">
    <property type="entry name" value="CTP_transf_like"/>
    <property type="match status" value="1"/>
</dbReference>
<dbReference type="PANTHER" id="PTHR12039">
    <property type="entry name" value="NICOTINAMIDE MONONUCLEOTIDE ADENYLYLTRANSFERASE"/>
    <property type="match status" value="1"/>
</dbReference>
<dbReference type="Proteomes" id="UP000663834">
    <property type="component" value="Unassembled WGS sequence"/>
</dbReference>
<dbReference type="GO" id="GO:0009435">
    <property type="term" value="P:NAD+ biosynthetic process"/>
    <property type="evidence" value="ECO:0007669"/>
    <property type="project" value="TreeGrafter"/>
</dbReference>
<protein>
    <recommendedName>
        <fullName evidence="1">Cytidyltransferase-like domain-containing protein</fullName>
    </recommendedName>
</protein>
<dbReference type="GO" id="GO:0000309">
    <property type="term" value="F:nicotinamide-nucleotide adenylyltransferase activity"/>
    <property type="evidence" value="ECO:0007669"/>
    <property type="project" value="TreeGrafter"/>
</dbReference>
<comment type="caution">
    <text evidence="2">The sequence shown here is derived from an EMBL/GenBank/DDBJ whole genome shotgun (WGS) entry which is preliminary data.</text>
</comment>
<evidence type="ECO:0000313" key="2">
    <source>
        <dbReference type="EMBL" id="CAF1262772.1"/>
    </source>
</evidence>
<dbReference type="Gene3D" id="3.40.50.620">
    <property type="entry name" value="HUPs"/>
    <property type="match status" value="1"/>
</dbReference>
<organism evidence="2 3">
    <name type="scientific">Rotaria magnacalcarata</name>
    <dbReference type="NCBI Taxonomy" id="392030"/>
    <lineage>
        <taxon>Eukaryota</taxon>
        <taxon>Metazoa</taxon>
        <taxon>Spiralia</taxon>
        <taxon>Gnathifera</taxon>
        <taxon>Rotifera</taxon>
        <taxon>Eurotatoria</taxon>
        <taxon>Bdelloidea</taxon>
        <taxon>Philodinida</taxon>
        <taxon>Philodinidae</taxon>
        <taxon>Rotaria</taxon>
    </lineage>
</organism>
<dbReference type="GO" id="GO:0004515">
    <property type="term" value="F:nicotinate-nucleotide adenylyltransferase activity"/>
    <property type="evidence" value="ECO:0007669"/>
    <property type="project" value="TreeGrafter"/>
</dbReference>
<name>A0A815B499_9BILA</name>
<dbReference type="AlphaFoldDB" id="A0A815B499"/>
<reference evidence="2" key="1">
    <citation type="submission" date="2021-02" db="EMBL/GenBank/DDBJ databases">
        <authorList>
            <person name="Nowell W R."/>
        </authorList>
    </citation>
    <scope>NUCLEOTIDE SEQUENCE</scope>
</reference>
<dbReference type="PANTHER" id="PTHR12039:SF0">
    <property type="entry name" value="NICOTINAMIDE-NUCLEOTIDE ADENYLYLTRANSFERASE"/>
    <property type="match status" value="1"/>
</dbReference>
<dbReference type="InterPro" id="IPR051182">
    <property type="entry name" value="Euk_NMN_adenylyltrnsfrase"/>
</dbReference>
<dbReference type="InterPro" id="IPR004821">
    <property type="entry name" value="Cyt_trans-like"/>
</dbReference>
<evidence type="ECO:0000313" key="3">
    <source>
        <dbReference type="Proteomes" id="UP000663834"/>
    </source>
</evidence>
<dbReference type="OrthoDB" id="422187at2759"/>
<dbReference type="EMBL" id="CAJNOW010000181">
    <property type="protein sequence ID" value="CAF1262772.1"/>
    <property type="molecule type" value="Genomic_DNA"/>
</dbReference>
<dbReference type="InterPro" id="IPR014729">
    <property type="entry name" value="Rossmann-like_a/b/a_fold"/>
</dbReference>
<dbReference type="SUPFAM" id="SSF52374">
    <property type="entry name" value="Nucleotidylyl transferase"/>
    <property type="match status" value="1"/>
</dbReference>